<dbReference type="Proteomes" id="UP001172673">
    <property type="component" value="Unassembled WGS sequence"/>
</dbReference>
<protein>
    <submittedName>
        <fullName evidence="1">Uncharacterized protein</fullName>
    </submittedName>
</protein>
<organism evidence="1 2">
    <name type="scientific">Cladophialophora chaetospira</name>
    <dbReference type="NCBI Taxonomy" id="386627"/>
    <lineage>
        <taxon>Eukaryota</taxon>
        <taxon>Fungi</taxon>
        <taxon>Dikarya</taxon>
        <taxon>Ascomycota</taxon>
        <taxon>Pezizomycotina</taxon>
        <taxon>Eurotiomycetes</taxon>
        <taxon>Chaetothyriomycetidae</taxon>
        <taxon>Chaetothyriales</taxon>
        <taxon>Herpotrichiellaceae</taxon>
        <taxon>Cladophialophora</taxon>
    </lineage>
</organism>
<dbReference type="EMBL" id="JAPDRK010000005">
    <property type="protein sequence ID" value="KAJ9612082.1"/>
    <property type="molecule type" value="Genomic_DNA"/>
</dbReference>
<name>A0AA39CKY9_9EURO</name>
<evidence type="ECO:0000313" key="2">
    <source>
        <dbReference type="Proteomes" id="UP001172673"/>
    </source>
</evidence>
<dbReference type="AlphaFoldDB" id="A0AA39CKY9"/>
<comment type="caution">
    <text evidence="1">The sequence shown here is derived from an EMBL/GenBank/DDBJ whole genome shotgun (WGS) entry which is preliminary data.</text>
</comment>
<keyword evidence="2" id="KW-1185">Reference proteome</keyword>
<evidence type="ECO:0000313" key="1">
    <source>
        <dbReference type="EMBL" id="KAJ9612082.1"/>
    </source>
</evidence>
<gene>
    <name evidence="1" type="ORF">H2200_003677</name>
</gene>
<accession>A0AA39CKY9</accession>
<sequence>MPRASQYIPTFATVGVDLVENTRALFPGVFMSEDTLKRLARAQANLESLDENYRPGRNTTAAVAAHKQMTNLLGETVAENMPEATRDALLIRYPSTLQDALMIASSMDEDHKEERDQVPADRRILEALKASKAASSVTAWDFIKVIQQKISWDGQSVTLSDNVIVDNMADMVAANIAVLQHFEKLRLKSAQNAVKRTDLIIHSREDHERFLRFFNGTGVADRDAYFGNGSYGENGIQAARLETPRLRDEARLFPGFVKQRVDVTQGSGTKPSVERDQISWWCDEETGGLDLIVRVGESDYTRVFVRRVNWYEQRAEVAKTLKGSANAAGPGT</sequence>
<proteinExistence type="predicted"/>
<reference evidence="1" key="1">
    <citation type="submission" date="2022-10" db="EMBL/GenBank/DDBJ databases">
        <title>Culturing micro-colonial fungi from biological soil crusts in the Mojave desert and describing Neophaeococcomyces mojavensis, and introducing the new genera and species Taxawa tesnikishii.</title>
        <authorList>
            <person name="Kurbessoian T."/>
            <person name="Stajich J.E."/>
        </authorList>
    </citation>
    <scope>NUCLEOTIDE SEQUENCE</scope>
    <source>
        <strain evidence="1">TK_41</strain>
    </source>
</reference>